<gene>
    <name evidence="2" type="ORF">ELQ92_03495</name>
</gene>
<sequence length="89" mass="9361">MQVHVVESSPGTSDHWAGEPSGVIVSLGDSRPDGVVGIPRLKGQVWKVVFDEPQYRPDGTGPLASAEIPASLLVAAPLATGDDLPYELR</sequence>
<evidence type="ECO:0000256" key="1">
    <source>
        <dbReference type="SAM" id="MobiDB-lite"/>
    </source>
</evidence>
<comment type="caution">
    <text evidence="2">The sequence shown here is derived from an EMBL/GenBank/DDBJ whole genome shotgun (WGS) entry which is preliminary data.</text>
</comment>
<proteinExistence type="predicted"/>
<evidence type="ECO:0000313" key="2">
    <source>
        <dbReference type="EMBL" id="RWZ68755.1"/>
    </source>
</evidence>
<evidence type="ECO:0000313" key="3">
    <source>
        <dbReference type="Proteomes" id="UP000288603"/>
    </source>
</evidence>
<organism evidence="2 3">
    <name type="scientific">Labedella populi</name>
    <dbReference type="NCBI Taxonomy" id="2498850"/>
    <lineage>
        <taxon>Bacteria</taxon>
        <taxon>Bacillati</taxon>
        <taxon>Actinomycetota</taxon>
        <taxon>Actinomycetes</taxon>
        <taxon>Micrococcales</taxon>
        <taxon>Microbacteriaceae</taxon>
        <taxon>Labedella</taxon>
    </lineage>
</organism>
<name>A0A3S4AW89_9MICO</name>
<accession>A0A3S4AW89</accession>
<feature type="region of interest" description="Disordered" evidence="1">
    <location>
        <begin position="1"/>
        <end position="21"/>
    </location>
</feature>
<dbReference type="OrthoDB" id="3543799at2"/>
<protein>
    <submittedName>
        <fullName evidence="2">Uncharacterized protein</fullName>
    </submittedName>
</protein>
<dbReference type="EMBL" id="RZNC01000001">
    <property type="protein sequence ID" value="RWZ68755.1"/>
    <property type="molecule type" value="Genomic_DNA"/>
</dbReference>
<keyword evidence="3" id="KW-1185">Reference proteome</keyword>
<reference evidence="2 3" key="1">
    <citation type="submission" date="2018-12" db="EMBL/GenBank/DDBJ databases">
        <authorList>
            <person name="Li F."/>
        </authorList>
    </citation>
    <scope>NUCLEOTIDE SEQUENCE [LARGE SCALE GENOMIC DNA]</scope>
    <source>
        <strain evidence="2 3">8H24J-4-2</strain>
    </source>
</reference>
<dbReference type="Proteomes" id="UP000288603">
    <property type="component" value="Unassembled WGS sequence"/>
</dbReference>
<dbReference type="AlphaFoldDB" id="A0A3S4AW89"/>